<keyword evidence="3 6" id="KW-0245">EGF-like domain</keyword>
<evidence type="ECO:0000256" key="8">
    <source>
        <dbReference type="SAM" id="Phobius"/>
    </source>
</evidence>
<dbReference type="CDD" id="cd00064">
    <property type="entry name" value="FU"/>
    <property type="match status" value="2"/>
</dbReference>
<feature type="domain" description="EGF-like" evidence="9">
    <location>
        <begin position="138"/>
        <end position="170"/>
    </location>
</feature>
<dbReference type="InterPro" id="IPR006212">
    <property type="entry name" value="Furin_repeat"/>
</dbReference>
<keyword evidence="8" id="KW-0472">Membrane</keyword>
<dbReference type="PANTHER" id="PTHR15332">
    <property type="entry name" value="PROPROTEIN CONVERTASE SUBTILISIN_KEXIN TYPE 5-LIKE"/>
    <property type="match status" value="1"/>
</dbReference>
<comment type="subcellular location">
    <subcellularLocation>
        <location evidence="1">Secreted</location>
    </subcellularLocation>
</comment>
<dbReference type="InterPro" id="IPR009030">
    <property type="entry name" value="Growth_fac_rcpt_cys_sf"/>
</dbReference>
<keyword evidence="6" id="KW-1015">Disulfide bond</keyword>
<keyword evidence="5" id="KW-0325">Glycoprotein</keyword>
<evidence type="ECO:0000256" key="4">
    <source>
        <dbReference type="ARBA" id="ARBA00022729"/>
    </source>
</evidence>
<dbReference type="Gene3D" id="2.10.220.10">
    <property type="entry name" value="Hormone Receptor, Insulin-like Growth Factor Receptor 1, Chain A, domain 2"/>
    <property type="match status" value="4"/>
</dbReference>
<dbReference type="STRING" id="703135.A0A2A9NIU5"/>
<dbReference type="SMART" id="SM00261">
    <property type="entry name" value="FU"/>
    <property type="match status" value="7"/>
</dbReference>
<dbReference type="SMART" id="SM00181">
    <property type="entry name" value="EGF"/>
    <property type="match status" value="6"/>
</dbReference>
<sequence>MNIGASTQIHLLPGQYTSSTSSQNLRNALTSSSSALTSSPGINNVSTPLSLPVNIQLAPGIATYTGPSYSGRSTFTSVPSLPVSNNSTPLNAESIAISPGTWAIVKADSDRFVIWDSVPSVSQLPIGASASLSLSDLQSSSCSSPCAGSSVCNASGTCQCPQGFTGSSCESCAPGFFGPKCQSCPENCSKCDDGINGSGQCLEPTIKNPPLSCNCLNGVCGSDGQCTCNPGFTKADNGTSCAKCSSGFFLSTTGNCQVCQLGCAQCADGTAGCTQCLPGFSQDPNDRTKCNPPAQVTNSGTNCPEGSFSNGGSCQACDSTCQSCKGGTSNDCVLCASGRYALNGACVSANADGVCDGSNLIADNNKHKCDSCPAKCTSCKIPSFTVASTVNDLQCTGCLPGSFLSKGQCVEKCPDGTFVSPTDNLTCTPCDSSCGTCVGSSNFCLTCSNNQLASNGKCVSSCPSSTFSSNNACITCHPDCATCSGGAFNQCKSCPPERPVLVGGRCLPTCSKNQFFDTTTSSCQSCDGSCSSCSGAGPTRCLACSGPTSILRSGSCVPANCKDNAPVVPGLGVCLSNLASSSSPTTPSGPNPTGTGGQTTINTIRRPLEWWQILLMALGCAFIVLVVIWLCRRRANKKRAKRTAMLAAQQKVHGKWCFKWGILPDSVKLMKLRAAEEARPISHPYEYKHAPEPEPKSVSEREDENESRRSRSSEERDRVFLVPDGEEDMVKLIGSYQRSQPRTPRYSTYSHHSHHVTVDDTRSMSDASVHSTLSMYSQVTGERHRGPDPRQPVKKDLKSRFSASTLSSYYHFKRSPDRR</sequence>
<dbReference type="PROSITE" id="PS01248">
    <property type="entry name" value="EGF_LAM_1"/>
    <property type="match status" value="1"/>
</dbReference>
<organism evidence="10 11">
    <name type="scientific">Amanita thiersii Skay4041</name>
    <dbReference type="NCBI Taxonomy" id="703135"/>
    <lineage>
        <taxon>Eukaryota</taxon>
        <taxon>Fungi</taxon>
        <taxon>Dikarya</taxon>
        <taxon>Basidiomycota</taxon>
        <taxon>Agaricomycotina</taxon>
        <taxon>Agaricomycetes</taxon>
        <taxon>Agaricomycetidae</taxon>
        <taxon>Agaricales</taxon>
        <taxon>Pluteineae</taxon>
        <taxon>Amanitaceae</taxon>
        <taxon>Amanita</taxon>
    </lineage>
</organism>
<feature type="region of interest" description="Disordered" evidence="7">
    <location>
        <begin position="736"/>
        <end position="800"/>
    </location>
</feature>
<reference evidence="10 11" key="1">
    <citation type="submission" date="2014-02" db="EMBL/GenBank/DDBJ databases">
        <title>Transposable element dynamics among asymbiotic and ectomycorrhizal Amanita fungi.</title>
        <authorList>
            <consortium name="DOE Joint Genome Institute"/>
            <person name="Hess J."/>
            <person name="Skrede I."/>
            <person name="Wolfe B."/>
            <person name="LaButti K."/>
            <person name="Ohm R.A."/>
            <person name="Grigoriev I.V."/>
            <person name="Pringle A."/>
        </authorList>
    </citation>
    <scope>NUCLEOTIDE SEQUENCE [LARGE SCALE GENOMIC DNA]</scope>
    <source>
        <strain evidence="10 11">SKay4041</strain>
    </source>
</reference>
<evidence type="ECO:0000256" key="3">
    <source>
        <dbReference type="ARBA" id="ARBA00022536"/>
    </source>
</evidence>
<keyword evidence="8" id="KW-1133">Transmembrane helix</keyword>
<evidence type="ECO:0000256" key="1">
    <source>
        <dbReference type="ARBA" id="ARBA00004613"/>
    </source>
</evidence>
<feature type="compositionally biased region" description="Basic and acidic residues" evidence="7">
    <location>
        <begin position="683"/>
        <end position="719"/>
    </location>
</feature>
<evidence type="ECO:0000256" key="5">
    <source>
        <dbReference type="ARBA" id="ARBA00023180"/>
    </source>
</evidence>
<dbReference type="SMART" id="SM00180">
    <property type="entry name" value="EGF_Lam"/>
    <property type="match status" value="2"/>
</dbReference>
<evidence type="ECO:0000256" key="7">
    <source>
        <dbReference type="SAM" id="MobiDB-lite"/>
    </source>
</evidence>
<dbReference type="Pfam" id="PF15913">
    <property type="entry name" value="Furin-like_2"/>
    <property type="match status" value="1"/>
</dbReference>
<feature type="disulfide bond" evidence="6">
    <location>
        <begin position="160"/>
        <end position="169"/>
    </location>
</feature>
<dbReference type="InterPro" id="IPR002049">
    <property type="entry name" value="LE_dom"/>
</dbReference>
<feature type="region of interest" description="Disordered" evidence="7">
    <location>
        <begin position="683"/>
        <end position="721"/>
    </location>
</feature>
<dbReference type="PROSITE" id="PS50026">
    <property type="entry name" value="EGF_3"/>
    <property type="match status" value="1"/>
</dbReference>
<keyword evidence="2" id="KW-0964">Secreted</keyword>
<feature type="compositionally biased region" description="Polar residues" evidence="7">
    <location>
        <begin position="764"/>
        <end position="780"/>
    </location>
</feature>
<keyword evidence="4" id="KW-0732">Signal</keyword>
<dbReference type="AlphaFoldDB" id="A0A2A9NIU5"/>
<accession>A0A2A9NIU5</accession>
<evidence type="ECO:0000259" key="9">
    <source>
        <dbReference type="PROSITE" id="PS50026"/>
    </source>
</evidence>
<dbReference type="GO" id="GO:0005576">
    <property type="term" value="C:extracellular region"/>
    <property type="evidence" value="ECO:0007669"/>
    <property type="project" value="UniProtKB-SubCell"/>
</dbReference>
<dbReference type="PROSITE" id="PS00022">
    <property type="entry name" value="EGF_1"/>
    <property type="match status" value="1"/>
</dbReference>
<dbReference type="CDD" id="cd00055">
    <property type="entry name" value="EGF_Lam"/>
    <property type="match status" value="1"/>
</dbReference>
<gene>
    <name evidence="10" type="ORF">AMATHDRAFT_144925</name>
</gene>
<dbReference type="EMBL" id="KZ302002">
    <property type="protein sequence ID" value="PFH50509.1"/>
    <property type="molecule type" value="Genomic_DNA"/>
</dbReference>
<comment type="caution">
    <text evidence="6">Lacks conserved residue(s) required for the propagation of feature annotation.</text>
</comment>
<keyword evidence="11" id="KW-1185">Reference proteome</keyword>
<dbReference type="PANTHER" id="PTHR15332:SF175">
    <property type="entry name" value="PROPROTEIN CONVERTASE SUBTILISIN_KEXIN TYPE 5-LIKE"/>
    <property type="match status" value="1"/>
</dbReference>
<evidence type="ECO:0000313" key="10">
    <source>
        <dbReference type="EMBL" id="PFH50509.1"/>
    </source>
</evidence>
<feature type="transmembrane region" description="Helical" evidence="8">
    <location>
        <begin position="610"/>
        <end position="631"/>
    </location>
</feature>
<dbReference type="InterPro" id="IPR000742">
    <property type="entry name" value="EGF"/>
</dbReference>
<keyword evidence="8" id="KW-0812">Transmembrane</keyword>
<evidence type="ECO:0000256" key="2">
    <source>
        <dbReference type="ARBA" id="ARBA00022525"/>
    </source>
</evidence>
<dbReference type="SUPFAM" id="SSF57184">
    <property type="entry name" value="Growth factor receptor domain"/>
    <property type="match status" value="3"/>
</dbReference>
<evidence type="ECO:0000313" key="11">
    <source>
        <dbReference type="Proteomes" id="UP000242287"/>
    </source>
</evidence>
<evidence type="ECO:0000256" key="6">
    <source>
        <dbReference type="PROSITE-ProRule" id="PRU00076"/>
    </source>
</evidence>
<dbReference type="Proteomes" id="UP000242287">
    <property type="component" value="Unassembled WGS sequence"/>
</dbReference>
<name>A0A2A9NIU5_9AGAR</name>
<dbReference type="OrthoDB" id="18487at2759"/>
<dbReference type="InterPro" id="IPR043601">
    <property type="entry name" value="Rspo_Fu-CRD_dom"/>
</dbReference>
<feature type="disulfide bond" evidence="6">
    <location>
        <begin position="142"/>
        <end position="152"/>
    </location>
</feature>
<protein>
    <recommendedName>
        <fullName evidence="9">EGF-like domain-containing protein</fullName>
    </recommendedName>
</protein>
<proteinExistence type="predicted"/>
<feature type="compositionally biased region" description="Basic and acidic residues" evidence="7">
    <location>
        <begin position="781"/>
        <end position="799"/>
    </location>
</feature>